<organism evidence="2 3">
    <name type="scientific">Cardiocondyla obscurior</name>
    <dbReference type="NCBI Taxonomy" id="286306"/>
    <lineage>
        <taxon>Eukaryota</taxon>
        <taxon>Metazoa</taxon>
        <taxon>Ecdysozoa</taxon>
        <taxon>Arthropoda</taxon>
        <taxon>Hexapoda</taxon>
        <taxon>Insecta</taxon>
        <taxon>Pterygota</taxon>
        <taxon>Neoptera</taxon>
        <taxon>Endopterygota</taxon>
        <taxon>Hymenoptera</taxon>
        <taxon>Apocrita</taxon>
        <taxon>Aculeata</taxon>
        <taxon>Formicoidea</taxon>
        <taxon>Formicidae</taxon>
        <taxon>Myrmicinae</taxon>
        <taxon>Cardiocondyla</taxon>
    </lineage>
</organism>
<reference evidence="2 3" key="1">
    <citation type="submission" date="2023-03" db="EMBL/GenBank/DDBJ databases">
        <title>High recombination rates correlate with genetic variation in Cardiocondyla obscurior ants.</title>
        <authorList>
            <person name="Errbii M."/>
        </authorList>
    </citation>
    <scope>NUCLEOTIDE SEQUENCE [LARGE SCALE GENOMIC DNA]</scope>
    <source>
        <strain evidence="2">Alpha-2009</strain>
        <tissue evidence="2">Whole body</tissue>
    </source>
</reference>
<evidence type="ECO:0000313" key="2">
    <source>
        <dbReference type="EMBL" id="KAL0129931.1"/>
    </source>
</evidence>
<comment type="caution">
    <text evidence="2">The sequence shown here is derived from an EMBL/GenBank/DDBJ whole genome shotgun (WGS) entry which is preliminary data.</text>
</comment>
<name>A0AAW2GRS5_9HYME</name>
<gene>
    <name evidence="2" type="ORF">PUN28_001888</name>
</gene>
<protein>
    <submittedName>
        <fullName evidence="2">Uncharacterized protein</fullName>
    </submittedName>
</protein>
<proteinExistence type="predicted"/>
<dbReference type="Proteomes" id="UP001430953">
    <property type="component" value="Unassembled WGS sequence"/>
</dbReference>
<feature type="compositionally biased region" description="Low complexity" evidence="1">
    <location>
        <begin position="11"/>
        <end position="26"/>
    </location>
</feature>
<sequence>MGESFFSPVVSGTRSSPQSSSIGSSSRDAFRREVHRTASRTDGALQLQKNFLPRSIEERCRVYTGENIPKEHSLTFLFPLVIKMHLFVFTLRKKVHSRKRNAPCYY</sequence>
<dbReference type="AlphaFoldDB" id="A0AAW2GRS5"/>
<dbReference type="EMBL" id="JADYXP020000002">
    <property type="protein sequence ID" value="KAL0129931.1"/>
    <property type="molecule type" value="Genomic_DNA"/>
</dbReference>
<evidence type="ECO:0000313" key="3">
    <source>
        <dbReference type="Proteomes" id="UP001430953"/>
    </source>
</evidence>
<evidence type="ECO:0000256" key="1">
    <source>
        <dbReference type="SAM" id="MobiDB-lite"/>
    </source>
</evidence>
<keyword evidence="3" id="KW-1185">Reference proteome</keyword>
<accession>A0AAW2GRS5</accession>
<feature type="region of interest" description="Disordered" evidence="1">
    <location>
        <begin position="1"/>
        <end position="42"/>
    </location>
</feature>